<dbReference type="RefSeq" id="WP_054782845.1">
    <property type="nucleotide sequence ID" value="NZ_FPBD01000002.1"/>
</dbReference>
<evidence type="ECO:0000313" key="2">
    <source>
        <dbReference type="Proteomes" id="UP000183371"/>
    </source>
</evidence>
<sequence>MSSSSATLPNIIGRRRFSTLQTAQSCARSEDAEMAERISMFLRQKYPDSTAKIVGKETGIPWKTVKNWLDKRAAPKAPHFMKLVNAYGLPFLDAVDPDGLPFLKDVRTAIERRDLTVRFEEVIATAQKLQRGELDGS</sequence>
<dbReference type="EMBL" id="FPBD01000002">
    <property type="protein sequence ID" value="SFT66937.1"/>
    <property type="molecule type" value="Genomic_DNA"/>
</dbReference>
<protein>
    <submittedName>
        <fullName evidence="1">Uncharacterized protein</fullName>
    </submittedName>
</protein>
<accession>A0A1I6ZWF0</accession>
<evidence type="ECO:0000313" key="1">
    <source>
        <dbReference type="EMBL" id="SFT66937.1"/>
    </source>
</evidence>
<reference evidence="2" key="1">
    <citation type="submission" date="2016-10" db="EMBL/GenBank/DDBJ databases">
        <authorList>
            <person name="Varghese N."/>
            <person name="Submissions S."/>
        </authorList>
    </citation>
    <scope>NUCLEOTIDE SEQUENCE [LARGE SCALE GENOMIC DNA]</scope>
    <source>
        <strain evidence="2">DSM 17465</strain>
    </source>
</reference>
<name>A0A1I6ZWF0_9HYPH</name>
<dbReference type="Proteomes" id="UP000183371">
    <property type="component" value="Unassembled WGS sequence"/>
</dbReference>
<keyword evidence="2" id="KW-1185">Reference proteome</keyword>
<dbReference type="AlphaFoldDB" id="A0A1I6ZWF0"/>
<organism evidence="1 2">
    <name type="scientific">Pseudovibrio denitrificans</name>
    <dbReference type="NCBI Taxonomy" id="258256"/>
    <lineage>
        <taxon>Bacteria</taxon>
        <taxon>Pseudomonadati</taxon>
        <taxon>Pseudomonadota</taxon>
        <taxon>Alphaproteobacteria</taxon>
        <taxon>Hyphomicrobiales</taxon>
        <taxon>Stappiaceae</taxon>
        <taxon>Pseudovibrio</taxon>
    </lineage>
</organism>
<gene>
    <name evidence="1" type="ORF">SAMN05444141_102655</name>
</gene>
<proteinExistence type="predicted"/>